<dbReference type="Proteomes" id="UP001515480">
    <property type="component" value="Unassembled WGS sequence"/>
</dbReference>
<name>A0AB34IPA6_PRYPA</name>
<sequence length="154" mass="16953">MAVRRVWRRLTLLAAILLICARNYSLIHPSFMMGYDRAPAAPMSAPTWPEQSPLLSPLGMGASNVSALAPQHASKRGFHTRRSTSTGTSRGGGQRAVNGGVDQLKRLAWYEKHFPKLDTQPGRRATLAIGLRSLRTLMNERAALRQIYSFLGAP</sequence>
<dbReference type="EMBL" id="JBGBPQ010000020">
    <property type="protein sequence ID" value="KAL1504301.1"/>
    <property type="molecule type" value="Genomic_DNA"/>
</dbReference>
<dbReference type="AlphaFoldDB" id="A0AB34IPA6"/>
<evidence type="ECO:0000313" key="3">
    <source>
        <dbReference type="Proteomes" id="UP001515480"/>
    </source>
</evidence>
<accession>A0AB34IPA6</accession>
<gene>
    <name evidence="2" type="ORF">AB1Y20_010708</name>
</gene>
<evidence type="ECO:0000313" key="2">
    <source>
        <dbReference type="EMBL" id="KAL1504301.1"/>
    </source>
</evidence>
<protein>
    <submittedName>
        <fullName evidence="2">Uncharacterized protein</fullName>
    </submittedName>
</protein>
<feature type="compositionally biased region" description="Basic residues" evidence="1">
    <location>
        <begin position="73"/>
        <end position="82"/>
    </location>
</feature>
<keyword evidence="3" id="KW-1185">Reference proteome</keyword>
<comment type="caution">
    <text evidence="2">The sequence shown here is derived from an EMBL/GenBank/DDBJ whole genome shotgun (WGS) entry which is preliminary data.</text>
</comment>
<organism evidence="2 3">
    <name type="scientific">Prymnesium parvum</name>
    <name type="common">Toxic golden alga</name>
    <dbReference type="NCBI Taxonomy" id="97485"/>
    <lineage>
        <taxon>Eukaryota</taxon>
        <taxon>Haptista</taxon>
        <taxon>Haptophyta</taxon>
        <taxon>Prymnesiophyceae</taxon>
        <taxon>Prymnesiales</taxon>
        <taxon>Prymnesiaceae</taxon>
        <taxon>Prymnesium</taxon>
    </lineage>
</organism>
<proteinExistence type="predicted"/>
<reference evidence="2 3" key="1">
    <citation type="journal article" date="2024" name="Science">
        <title>Giant polyketide synthase enzymes in the biosynthesis of giant marine polyether toxins.</title>
        <authorList>
            <person name="Fallon T.R."/>
            <person name="Shende V.V."/>
            <person name="Wierzbicki I.H."/>
            <person name="Pendleton A.L."/>
            <person name="Watervoot N.F."/>
            <person name="Auber R.P."/>
            <person name="Gonzalez D.J."/>
            <person name="Wisecaver J.H."/>
            <person name="Moore B.S."/>
        </authorList>
    </citation>
    <scope>NUCLEOTIDE SEQUENCE [LARGE SCALE GENOMIC DNA]</scope>
    <source>
        <strain evidence="2 3">12B1</strain>
    </source>
</reference>
<evidence type="ECO:0000256" key="1">
    <source>
        <dbReference type="SAM" id="MobiDB-lite"/>
    </source>
</evidence>
<feature type="region of interest" description="Disordered" evidence="1">
    <location>
        <begin position="71"/>
        <end position="98"/>
    </location>
</feature>